<dbReference type="PANTHER" id="PTHR35895">
    <property type="entry name" value="CHROMOSOME 16, WHOLE GENOME SHOTGUN SEQUENCE"/>
    <property type="match status" value="1"/>
</dbReference>
<feature type="region of interest" description="Disordered" evidence="1">
    <location>
        <begin position="2329"/>
        <end position="2406"/>
    </location>
</feature>
<feature type="compositionally biased region" description="Low complexity" evidence="1">
    <location>
        <begin position="21"/>
        <end position="36"/>
    </location>
</feature>
<evidence type="ECO:0000313" key="3">
    <source>
        <dbReference type="EMBL" id="KAK7035285.1"/>
    </source>
</evidence>
<feature type="compositionally biased region" description="Polar residues" evidence="1">
    <location>
        <begin position="2397"/>
        <end position="2406"/>
    </location>
</feature>
<reference evidence="3 4" key="1">
    <citation type="submission" date="2024-01" db="EMBL/GenBank/DDBJ databases">
        <title>A draft genome for a cacao thread blight-causing isolate of Paramarasmius palmivorus.</title>
        <authorList>
            <person name="Baruah I.K."/>
            <person name="Bukari Y."/>
            <person name="Amoako-Attah I."/>
            <person name="Meinhardt L.W."/>
            <person name="Bailey B.A."/>
            <person name="Cohen S.P."/>
        </authorList>
    </citation>
    <scope>NUCLEOTIDE SEQUENCE [LARGE SCALE GENOMIC DNA]</scope>
    <source>
        <strain evidence="3 4">GH-12</strain>
    </source>
</reference>
<dbReference type="EMBL" id="JAYKXP010000054">
    <property type="protein sequence ID" value="KAK7035285.1"/>
    <property type="molecule type" value="Genomic_DNA"/>
</dbReference>
<dbReference type="GO" id="GO:0000329">
    <property type="term" value="C:fungal-type vacuole membrane"/>
    <property type="evidence" value="ECO:0007669"/>
    <property type="project" value="InterPro"/>
</dbReference>
<evidence type="ECO:0000256" key="2">
    <source>
        <dbReference type="SAM" id="Phobius"/>
    </source>
</evidence>
<feature type="compositionally biased region" description="Basic and acidic residues" evidence="1">
    <location>
        <begin position="2334"/>
        <end position="2345"/>
    </location>
</feature>
<keyword evidence="2" id="KW-0472">Membrane</keyword>
<feature type="transmembrane region" description="Helical" evidence="2">
    <location>
        <begin position="108"/>
        <end position="131"/>
    </location>
</feature>
<feature type="compositionally biased region" description="Low complexity" evidence="1">
    <location>
        <begin position="74"/>
        <end position="96"/>
    </location>
</feature>
<dbReference type="Proteomes" id="UP001383192">
    <property type="component" value="Unassembled WGS sequence"/>
</dbReference>
<sequence length="2406" mass="254168">MEEVGRPARRSSGIYDGAFPAQASSHSLHSQSGLAANSSAPAGSRFSEPIDEVQRATAAGVQPNQNPFAHPADNDANGNTTTGANSNAANANNQDQQPHVPFYKRRKFIICQLICIPLGIALLFILLFPVVKAIVQLVVNKSNLEVDTAAISSPQNNTFQLALQGKVTNAGPIPATIQFKEHIFVSWIEPDGTDTDIGNMTLDGTLYARHKQADIDKTTQFQITNETAFGLFTAHMITAQNFTWRLRSNNLRVQAAKFPVSNGIKFDKRITINGTNSFNGNVNLKELQLPSDADNGINFVAVTELTNPRQKPGINDITLKGVLERQEGEDDLKRVGILFSNYINGIETPVDAVGKSTLQNDGTEISWLSKGLQALTLQVPFKPSDGAISPIKSIDIGDLALQFSPNTAWNPSADSRSVKASLELPFGFNLAISEIQNDFNITKNGDVVAGLSTPLGASQSEVHVEGPEKTTGSINISIADTRLSCPDPSHPVFSAFNANLTSQDQAEFRLVGRSSAIANLSIGRIILDPINFDVPSSLGGLRGLNGLTQIESVDVQGGTSEGVVLGIDVSINNPSNLKLTTGDLTLQLFREGALLGTALMPNLTLNMGMNNVTAKSTFAANDSPQGLQTLNDFVGKKDVQLSISGYDGSTQVASLLEAFKTLDIGVTLPALKTNLLDTASLKVLQTTGRENNISHVTVNLDNPFSAGLKITNIKSTVSAFGIPLGTIDSSTNFESQPKSKTTSPDLDLNMNFDPNALFTVTRALAVEAGLDTTQLDGIVELGGYSYLKTTGNPPESSNSRRANIYTGFELPPFIQAAFKKLQSDVELTASVSIGDYNTQLTYTQSNVPTNTDESLDLILPILAQPIVQKIVSGANLGINNVLIKDPQKNSFNTQLSGNIGNAGPFDAKISFPSGLTVSWAGKPIGSIKMNDVDVVGDVGANIDLESAFEVADIEHITQFTKTLLTEESFEWEISGDNLTVSALGIQVSGVSLGSKKVTLKGFNGLKDGVKVESFDLPANDPAGGIHLALEASTTNPSQVGIELSSISFDTYAGDVLIAPVTSNGGVSLAPGSTSSLSLVGRLIPQDSQHGLDTVSTIFNNFVHGKDSDLVVHGAGAGSSDVTWLNEGIKVLQVATVLPNRGPQNIIKSIGLNELTLLFSPDTAYNPSTSSSDSEAAFTLPFGFPIDISALEQTINVAYDGSQFATLAIPKGPSSTDVEDRIIHLTFNNIPFAVSDGGHGTFDSFLADTTMGKQETIGLSGTSNADAKTAVGLLSLSDIGFSVDSTINGLQGLNAAPVTVSNLDVRQGFTDFLLIVVDSALTNPSNLTVGTGDVAFSLQFDNQVIGTANINNLVIKPGNQSYPTEVHFAPQGDAVSAGRTLLQNFIQGVDVDTSITGTRDSTPIESLKTALSRINLSPVTIPALHESLIKSASLVFPTDIVQTGVAQTSFDLANPFTASINLLKVHADAIYHGLRLGTIDTDVSSNPIRAEGHTTISSPTLPINFNLDPATIISFLKIASQANGVDLGPLNDLFQFILDNPDFHPPVNTSVSTESPTCVSGHQFDFEGSILNSLKNLIVDLQVDSSVKLDDYATDLSFAQHNVSAITDQTALYLIGAVAGPISQHLVDGAELKFSEANITNLSDDGFDLALKGSLTNTGPLDALIEFTEPLSVQWQDNTIATINLPPVCASANDGVPDYVTTGRLTITDLGQFTSFATFLLHNPDFEWTVSTPKLRVTALGTIFDNVSLSKSISFKAFNNLPGVTIANFELPSDDAQGGIHVETDSAIPSPAQLGIDLGTVSFSSFFKDTFLGPLSASGLFLAPNAVTNTHLSGRIVPQSGSDLENVGKLFTGYLAAENQTLSVKGDSVQPSGGQTVTWLSEAFKTLTLEVTLPGQKFDIITSIALDDLDVTLDTPDQTYAPLTSANNTLAQYKNPFGFSLQAIEAGQKITLSSGGTTAAELDLPKTPVDGGVSTGNVADLHITWSNQPLKSVDNGAFRQLFADVTLKDNVDLTLKGSADVTARTAIGDVPIDGIQFDLPSHLKGINSFSGKATLADVKVTGSGGQGGSEYIVSPLKTTLDNPSHVSLHTVDIELPVIYKGTKIGRAAIDPFNLSPGQNVYATEFRYKPDNANDTIAQSFLSDFLTKGDTLPLEIQGDAASTPFESLQTALTGVKLSTELTGLNQALLQHINVYITLDSLITDLVSIDFDITNPLDADLVIEFLQSDAGVNGETYAHFEAPINLVVPAKSTINSGKIDNVLLTKGAIASLDIIPLGFLDVFNAATARVGQGGYQVPWLKLDQPNVKTDYQLDLLGLVDVPLPQLKGIAESVSSESVEKTATTKDDTSSTQSGGGGATTTGQEGQATRTAQSTPTSASEAEKPSSSSAGSQDDGINILPTGNSSLFSS</sequence>
<accession>A0AAW0C9I9</accession>
<organism evidence="3 4">
    <name type="scientific">Paramarasmius palmivorus</name>
    <dbReference type="NCBI Taxonomy" id="297713"/>
    <lineage>
        <taxon>Eukaryota</taxon>
        <taxon>Fungi</taxon>
        <taxon>Dikarya</taxon>
        <taxon>Basidiomycota</taxon>
        <taxon>Agaricomycotina</taxon>
        <taxon>Agaricomycetes</taxon>
        <taxon>Agaricomycetidae</taxon>
        <taxon>Agaricales</taxon>
        <taxon>Marasmiineae</taxon>
        <taxon>Marasmiaceae</taxon>
        <taxon>Paramarasmius</taxon>
    </lineage>
</organism>
<dbReference type="SUPFAM" id="SSF117070">
    <property type="entry name" value="LEA14-like"/>
    <property type="match status" value="1"/>
</dbReference>
<dbReference type="Pfam" id="PF12505">
    <property type="entry name" value="DUF3712"/>
    <property type="match status" value="6"/>
</dbReference>
<protein>
    <submittedName>
        <fullName evidence="3">Uncharacterized protein</fullName>
    </submittedName>
</protein>
<comment type="caution">
    <text evidence="3">The sequence shown here is derived from an EMBL/GenBank/DDBJ whole genome shotgun (WGS) entry which is preliminary data.</text>
</comment>
<feature type="region of interest" description="Disordered" evidence="1">
    <location>
        <begin position="1"/>
        <end position="96"/>
    </location>
</feature>
<proteinExistence type="predicted"/>
<gene>
    <name evidence="3" type="ORF">VNI00_012052</name>
</gene>
<evidence type="ECO:0000256" key="1">
    <source>
        <dbReference type="SAM" id="MobiDB-lite"/>
    </source>
</evidence>
<dbReference type="InterPro" id="IPR022185">
    <property type="entry name" value="DUF3712"/>
</dbReference>
<evidence type="ECO:0000313" key="4">
    <source>
        <dbReference type="Proteomes" id="UP001383192"/>
    </source>
</evidence>
<keyword evidence="2" id="KW-1133">Transmembrane helix</keyword>
<dbReference type="PANTHER" id="PTHR35895:SF1">
    <property type="entry name" value="LIPID-BINDING SERUM GLYCOPROTEIN C-TERMINAL DOMAIN-CONTAINING PROTEIN"/>
    <property type="match status" value="1"/>
</dbReference>
<name>A0AAW0C9I9_9AGAR</name>
<keyword evidence="4" id="KW-1185">Reference proteome</keyword>
<dbReference type="InterPro" id="IPR046368">
    <property type="entry name" value="Tag1"/>
</dbReference>
<keyword evidence="2" id="KW-0812">Transmembrane</keyword>